<dbReference type="PRINTS" id="PR00455">
    <property type="entry name" value="HTHTETR"/>
</dbReference>
<comment type="caution">
    <text evidence="5">The sequence shown here is derived from an EMBL/GenBank/DDBJ whole genome shotgun (WGS) entry which is preliminary data.</text>
</comment>
<proteinExistence type="predicted"/>
<dbReference type="InterPro" id="IPR015292">
    <property type="entry name" value="Tscrpt_reg_YbiH_C"/>
</dbReference>
<dbReference type="InterPro" id="IPR009057">
    <property type="entry name" value="Homeodomain-like_sf"/>
</dbReference>
<evidence type="ECO:0000256" key="2">
    <source>
        <dbReference type="PROSITE-ProRule" id="PRU00335"/>
    </source>
</evidence>
<evidence type="ECO:0000259" key="4">
    <source>
        <dbReference type="PROSITE" id="PS50977"/>
    </source>
</evidence>
<name>A0ABR6V0M9_9PSED</name>
<dbReference type="RefSeq" id="WP_023381318.1">
    <property type="nucleotide sequence ID" value="NZ_JABWRR010000009.1"/>
</dbReference>
<dbReference type="PROSITE" id="PS50977">
    <property type="entry name" value="HTH_TETR_2"/>
    <property type="match status" value="1"/>
</dbReference>
<accession>A0ABR6V0M9</accession>
<dbReference type="InterPro" id="IPR050109">
    <property type="entry name" value="HTH-type_TetR-like_transc_reg"/>
</dbReference>
<feature type="region of interest" description="Disordered" evidence="3">
    <location>
        <begin position="1"/>
        <end position="20"/>
    </location>
</feature>
<reference evidence="5 6" key="1">
    <citation type="journal article" date="2020" name="Microorganisms">
        <title>Reliable Identification of Environmental Pseudomonas Isolates Using the rpoD Gene.</title>
        <authorList>
            <consortium name="The Broad Institute Genome Sequencing Platform"/>
            <person name="Girard L."/>
            <person name="Lood C."/>
            <person name="Rokni-Zadeh H."/>
            <person name="van Noort V."/>
            <person name="Lavigne R."/>
            <person name="De Mot R."/>
        </authorList>
    </citation>
    <scope>NUCLEOTIDE SEQUENCE [LARGE SCALE GENOMIC DNA]</scope>
    <source>
        <strain evidence="5 6">RW7P2</strain>
    </source>
</reference>
<keyword evidence="6" id="KW-1185">Reference proteome</keyword>
<keyword evidence="1 2" id="KW-0238">DNA-binding</keyword>
<feature type="DNA-binding region" description="H-T-H motif" evidence="2">
    <location>
        <begin position="42"/>
        <end position="61"/>
    </location>
</feature>
<dbReference type="Gene3D" id="1.10.10.60">
    <property type="entry name" value="Homeodomain-like"/>
    <property type="match status" value="1"/>
</dbReference>
<dbReference type="Gene3D" id="1.10.357.10">
    <property type="entry name" value="Tetracycline Repressor, domain 2"/>
    <property type="match status" value="1"/>
</dbReference>
<dbReference type="Pfam" id="PF09209">
    <property type="entry name" value="CecR_C"/>
    <property type="match status" value="1"/>
</dbReference>
<protein>
    <submittedName>
        <fullName evidence="5">CerR family C-terminal domain-containing protein</fullName>
    </submittedName>
</protein>
<evidence type="ECO:0000313" key="5">
    <source>
        <dbReference type="EMBL" id="MBC3474042.1"/>
    </source>
</evidence>
<evidence type="ECO:0000256" key="3">
    <source>
        <dbReference type="SAM" id="MobiDB-lite"/>
    </source>
</evidence>
<evidence type="ECO:0000313" key="6">
    <source>
        <dbReference type="Proteomes" id="UP000628086"/>
    </source>
</evidence>
<dbReference type="Pfam" id="PF00440">
    <property type="entry name" value="TetR_N"/>
    <property type="match status" value="1"/>
</dbReference>
<dbReference type="InterPro" id="IPR001647">
    <property type="entry name" value="HTH_TetR"/>
</dbReference>
<organism evidence="5 6">
    <name type="scientific">Pseudomonas taiwanensis</name>
    <dbReference type="NCBI Taxonomy" id="470150"/>
    <lineage>
        <taxon>Bacteria</taxon>
        <taxon>Pseudomonadati</taxon>
        <taxon>Pseudomonadota</taxon>
        <taxon>Gammaproteobacteria</taxon>
        <taxon>Pseudomonadales</taxon>
        <taxon>Pseudomonadaceae</taxon>
        <taxon>Pseudomonas</taxon>
    </lineage>
</organism>
<dbReference type="InterPro" id="IPR036271">
    <property type="entry name" value="Tet_transcr_reg_TetR-rel_C_sf"/>
</dbReference>
<dbReference type="PANTHER" id="PTHR30055:SF235">
    <property type="entry name" value="TRANSCRIPTIONAL REGULATORY PROTEIN"/>
    <property type="match status" value="1"/>
</dbReference>
<sequence length="216" mass="23966">MSREPAPSSKPRGRRPDGDITRQRILDAAGQLIAERGYAEATSKAICALAQCNLAAVNYHFGSREGLYRAVLKEMHQHLISLEQLQQLACSDRPARERLVDLIRALTLNVINGKRWQARLWSRELLTPSPYVSELIAEEAMPKSRLVLSLLGELTGKPVEDPALLRCLFSVIAPVMMLQVISRDITTPLSGLFEQSEEALAEHLVRFALAGLDAVM</sequence>
<evidence type="ECO:0000256" key="1">
    <source>
        <dbReference type="ARBA" id="ARBA00023125"/>
    </source>
</evidence>
<dbReference type="SUPFAM" id="SSF48498">
    <property type="entry name" value="Tetracyclin repressor-like, C-terminal domain"/>
    <property type="match status" value="1"/>
</dbReference>
<feature type="domain" description="HTH tetR-type" evidence="4">
    <location>
        <begin position="19"/>
        <end position="79"/>
    </location>
</feature>
<gene>
    <name evidence="5" type="ORF">HU747_00360</name>
</gene>
<dbReference type="SUPFAM" id="SSF46689">
    <property type="entry name" value="Homeodomain-like"/>
    <property type="match status" value="1"/>
</dbReference>
<dbReference type="PANTHER" id="PTHR30055">
    <property type="entry name" value="HTH-TYPE TRANSCRIPTIONAL REGULATOR RUTR"/>
    <property type="match status" value="1"/>
</dbReference>
<dbReference type="EMBL" id="JABWRS010000001">
    <property type="protein sequence ID" value="MBC3474042.1"/>
    <property type="molecule type" value="Genomic_DNA"/>
</dbReference>
<dbReference type="Proteomes" id="UP000628086">
    <property type="component" value="Unassembled WGS sequence"/>
</dbReference>